<dbReference type="InterPro" id="IPR036768">
    <property type="entry name" value="PolIII_chi_sf"/>
</dbReference>
<organism evidence="1 2">
    <name type="scientific">Usitatibacter rugosus</name>
    <dbReference type="NCBI Taxonomy" id="2732067"/>
    <lineage>
        <taxon>Bacteria</taxon>
        <taxon>Pseudomonadati</taxon>
        <taxon>Pseudomonadota</taxon>
        <taxon>Betaproteobacteria</taxon>
        <taxon>Nitrosomonadales</taxon>
        <taxon>Usitatibacteraceae</taxon>
        <taxon>Usitatibacter</taxon>
    </lineage>
</organism>
<dbReference type="RefSeq" id="WP_171090923.1">
    <property type="nucleotide sequence ID" value="NZ_CP053069.1"/>
</dbReference>
<dbReference type="InterPro" id="IPR007459">
    <property type="entry name" value="DNA_pol3_chi"/>
</dbReference>
<dbReference type="EC" id="2.7.7.7" evidence="1"/>
<dbReference type="EMBL" id="CP053069">
    <property type="protein sequence ID" value="QJR10424.1"/>
    <property type="molecule type" value="Genomic_DNA"/>
</dbReference>
<dbReference type="PANTHER" id="PTHR38767">
    <property type="entry name" value="DNA POLYMERASE III SUBUNIT CHI"/>
    <property type="match status" value="1"/>
</dbReference>
<dbReference type="PANTHER" id="PTHR38767:SF1">
    <property type="entry name" value="DNA POLYMERASE III SUBUNIT CHI"/>
    <property type="match status" value="1"/>
</dbReference>
<sequence length="139" mass="16022">MTRIDFYRYAEDKLHFACRLAAKAYEKPARLVVYSPDRSVLARFDQMLWTYQSLKFVPHCMAGAPVAAETPVILATEGDTLPHHEVMLNLGDTEPKDFATFERLLEIVGTDEGDKARARERYTFYKKRGYDIKINEVEA</sequence>
<dbReference type="AlphaFoldDB" id="A0A6M4GVE1"/>
<keyword evidence="1" id="KW-0548">Nucleotidyltransferase</keyword>
<dbReference type="SUPFAM" id="SSF102400">
    <property type="entry name" value="DNA polymerase III chi subunit"/>
    <property type="match status" value="1"/>
</dbReference>
<keyword evidence="2" id="KW-1185">Reference proteome</keyword>
<dbReference type="GO" id="GO:0003677">
    <property type="term" value="F:DNA binding"/>
    <property type="evidence" value="ECO:0007669"/>
    <property type="project" value="InterPro"/>
</dbReference>
<name>A0A6M4GVE1_9PROT</name>
<accession>A0A6M4GVE1</accession>
<dbReference type="GO" id="GO:0032298">
    <property type="term" value="P:positive regulation of DNA-templated DNA replication initiation"/>
    <property type="evidence" value="ECO:0007669"/>
    <property type="project" value="TreeGrafter"/>
</dbReference>
<evidence type="ECO:0000313" key="2">
    <source>
        <dbReference type="Proteomes" id="UP000501534"/>
    </source>
</evidence>
<keyword evidence="1" id="KW-0808">Transferase</keyword>
<gene>
    <name evidence="1" type="primary">holC</name>
    <name evidence="1" type="ORF">DSM104443_01482</name>
</gene>
<dbReference type="GO" id="GO:0006260">
    <property type="term" value="P:DNA replication"/>
    <property type="evidence" value="ECO:0007669"/>
    <property type="project" value="InterPro"/>
</dbReference>
<evidence type="ECO:0000313" key="1">
    <source>
        <dbReference type="EMBL" id="QJR10424.1"/>
    </source>
</evidence>
<dbReference type="Pfam" id="PF04364">
    <property type="entry name" value="DNA_pol3_chi"/>
    <property type="match status" value="1"/>
</dbReference>
<reference evidence="1 2" key="1">
    <citation type="submission" date="2020-04" db="EMBL/GenBank/DDBJ databases">
        <title>Usitatibacter rugosus gen. nov., sp. nov. and Usitatibacter palustris sp. nov., novel members of Usitatibacteraceae fam. nov. within the order Nitrosomonadales isolated from soil.</title>
        <authorList>
            <person name="Huber K.J."/>
            <person name="Neumann-Schaal M."/>
            <person name="Geppert A."/>
            <person name="Luckner M."/>
            <person name="Wanner G."/>
            <person name="Overmann J."/>
        </authorList>
    </citation>
    <scope>NUCLEOTIDE SEQUENCE [LARGE SCALE GENOMIC DNA]</scope>
    <source>
        <strain evidence="1 2">0125_3</strain>
    </source>
</reference>
<proteinExistence type="predicted"/>
<protein>
    <submittedName>
        <fullName evidence="1">DNA polymerase III subunit chi</fullName>
        <ecNumber evidence="1">2.7.7.7</ecNumber>
    </submittedName>
</protein>
<dbReference type="GO" id="GO:0003887">
    <property type="term" value="F:DNA-directed DNA polymerase activity"/>
    <property type="evidence" value="ECO:0007669"/>
    <property type="project" value="UniProtKB-EC"/>
</dbReference>
<dbReference type="Gene3D" id="3.40.50.10110">
    <property type="entry name" value="DNA polymerase III subunit chi"/>
    <property type="match status" value="1"/>
</dbReference>
<dbReference type="KEGG" id="uru:DSM104443_01482"/>
<dbReference type="Proteomes" id="UP000501534">
    <property type="component" value="Chromosome"/>
</dbReference>